<feature type="domain" description="Ig-like" evidence="2">
    <location>
        <begin position="187"/>
        <end position="308"/>
    </location>
</feature>
<name>A0A9D3XRA5_9SAUR</name>
<gene>
    <name evidence="3" type="ORF">KIL84_015028</name>
</gene>
<accession>A0A9D3XRA5</accession>
<keyword evidence="1" id="KW-1133">Transmembrane helix</keyword>
<sequence>MGKEPASDSVTAASLTEIPYGAAFQMMAQTQRNPCTFFTLLFVRRFLNHFASLTIYVFLTGETFFHHYENGNFTLTCNGTVANGKKETVWYEAEEFLQQFQVISCSNQQPKIINGPNKCSDKTKCTNRLSTSASKGGGVFACEQFTNTGTSQTCPLFTNVTHCRHYNFFIVVIINLTADKETFETIPAKSHDNHLVEEESNITLSCEFQMKQSGQTFVIYWIKYTETSKCLFSVERELYTFSYNTHCCIDEMIKGRLLNYTSLYSDGKHVVHNITILKVTDSDSGTYLCVVNTGSGGKHVWKIANNLSIEVRNQTISSSASVPLYVTTGLIIGIIIISGIAWLIYKEKIKSEGKPSAQLHRTQAALEISGDECSPYAVSSSKDFQRNEELYSLAMSSDEVPNCTVDNTAASGKRPGDEIHTVYEVVPQ</sequence>
<reference evidence="3" key="1">
    <citation type="submission" date="2021-09" db="EMBL/GenBank/DDBJ databases">
        <title>The genome of Mauremys mutica provides insights into the evolution of semi-aquatic lifestyle.</title>
        <authorList>
            <person name="Gong S."/>
            <person name="Gao Y."/>
        </authorList>
    </citation>
    <scope>NUCLEOTIDE SEQUENCE</scope>
    <source>
        <strain evidence="3">MM-2020</strain>
        <tissue evidence="3">Muscle</tissue>
    </source>
</reference>
<organism evidence="3 4">
    <name type="scientific">Mauremys mutica</name>
    <name type="common">yellowpond turtle</name>
    <dbReference type="NCBI Taxonomy" id="74926"/>
    <lineage>
        <taxon>Eukaryota</taxon>
        <taxon>Metazoa</taxon>
        <taxon>Chordata</taxon>
        <taxon>Craniata</taxon>
        <taxon>Vertebrata</taxon>
        <taxon>Euteleostomi</taxon>
        <taxon>Archelosauria</taxon>
        <taxon>Testudinata</taxon>
        <taxon>Testudines</taxon>
        <taxon>Cryptodira</taxon>
        <taxon>Durocryptodira</taxon>
        <taxon>Testudinoidea</taxon>
        <taxon>Geoemydidae</taxon>
        <taxon>Geoemydinae</taxon>
        <taxon>Mauremys</taxon>
    </lineage>
</organism>
<evidence type="ECO:0000259" key="2">
    <source>
        <dbReference type="PROSITE" id="PS50835"/>
    </source>
</evidence>
<comment type="caution">
    <text evidence="3">The sequence shown here is derived from an EMBL/GenBank/DDBJ whole genome shotgun (WGS) entry which is preliminary data.</text>
</comment>
<dbReference type="SUPFAM" id="SSF48726">
    <property type="entry name" value="Immunoglobulin"/>
    <property type="match status" value="1"/>
</dbReference>
<keyword evidence="4" id="KW-1185">Reference proteome</keyword>
<dbReference type="SMART" id="SM00409">
    <property type="entry name" value="IG"/>
    <property type="match status" value="1"/>
</dbReference>
<dbReference type="Gene3D" id="2.60.40.10">
    <property type="entry name" value="Immunoglobulins"/>
    <property type="match status" value="1"/>
</dbReference>
<keyword evidence="1" id="KW-0472">Membrane</keyword>
<dbReference type="InterPro" id="IPR036179">
    <property type="entry name" value="Ig-like_dom_sf"/>
</dbReference>
<evidence type="ECO:0000313" key="3">
    <source>
        <dbReference type="EMBL" id="KAH1184412.1"/>
    </source>
</evidence>
<keyword evidence="1" id="KW-0812">Transmembrane</keyword>
<dbReference type="InterPro" id="IPR003599">
    <property type="entry name" value="Ig_sub"/>
</dbReference>
<dbReference type="AlphaFoldDB" id="A0A9D3XRA5"/>
<dbReference type="InterPro" id="IPR013106">
    <property type="entry name" value="Ig_V-set"/>
</dbReference>
<protein>
    <recommendedName>
        <fullName evidence="2">Ig-like domain-containing protein</fullName>
    </recommendedName>
</protein>
<dbReference type="InterPro" id="IPR007110">
    <property type="entry name" value="Ig-like_dom"/>
</dbReference>
<feature type="transmembrane region" description="Helical" evidence="1">
    <location>
        <begin position="322"/>
        <end position="345"/>
    </location>
</feature>
<dbReference type="Pfam" id="PF07686">
    <property type="entry name" value="V-set"/>
    <property type="match status" value="1"/>
</dbReference>
<dbReference type="Proteomes" id="UP000827986">
    <property type="component" value="Unassembled WGS sequence"/>
</dbReference>
<evidence type="ECO:0000313" key="4">
    <source>
        <dbReference type="Proteomes" id="UP000827986"/>
    </source>
</evidence>
<evidence type="ECO:0000256" key="1">
    <source>
        <dbReference type="SAM" id="Phobius"/>
    </source>
</evidence>
<dbReference type="EMBL" id="JAHDVG010000465">
    <property type="protein sequence ID" value="KAH1184412.1"/>
    <property type="molecule type" value="Genomic_DNA"/>
</dbReference>
<dbReference type="PROSITE" id="PS50835">
    <property type="entry name" value="IG_LIKE"/>
    <property type="match status" value="1"/>
</dbReference>
<proteinExistence type="predicted"/>
<dbReference type="InterPro" id="IPR013783">
    <property type="entry name" value="Ig-like_fold"/>
</dbReference>